<reference evidence="7" key="1">
    <citation type="submission" date="2022-03" db="EMBL/GenBank/DDBJ databases">
        <title>De novo assembled genomes of Belliella spp. (Cyclobacteriaceae) strains.</title>
        <authorList>
            <person name="Szabo A."/>
            <person name="Korponai K."/>
            <person name="Felfoldi T."/>
        </authorList>
    </citation>
    <scope>NUCLEOTIDE SEQUENCE</scope>
    <source>
        <strain evidence="7">DSM 107340</strain>
    </source>
</reference>
<feature type="transmembrane region" description="Helical" evidence="6">
    <location>
        <begin position="7"/>
        <end position="24"/>
    </location>
</feature>
<sequence>MTIHPRLILIYLITSVLCLTFLLLDFDFGFFVTKPLILPVLLFFLLLKFKSTKHQLIPPLMIATFFSFLGDIFLMVQVEESLFKLLGICTFIVAQTAYALLYYYSTYDFKKRKINIIQRWPEFLTIIITMTTLIFVFPTLGVFAVPAIIYTVIGSIAIVFALNRRFYVSQKSFIITIIGVIFFYLGDAIMGHDLFLSNKHLHVIVLLFYILAHFLIIKGIMIQIDKEIKRTPRKDAQLF</sequence>
<gene>
    <name evidence="7" type="ORF">MM236_03725</name>
</gene>
<evidence type="ECO:0000313" key="8">
    <source>
        <dbReference type="Proteomes" id="UP001165488"/>
    </source>
</evidence>
<evidence type="ECO:0000256" key="6">
    <source>
        <dbReference type="SAM" id="Phobius"/>
    </source>
</evidence>
<proteinExistence type="inferred from homology"/>
<evidence type="ECO:0000256" key="2">
    <source>
        <dbReference type="ARBA" id="ARBA00007375"/>
    </source>
</evidence>
<comment type="caution">
    <text evidence="7">The sequence shown here is derived from an EMBL/GenBank/DDBJ whole genome shotgun (WGS) entry which is preliminary data.</text>
</comment>
<evidence type="ECO:0000313" key="7">
    <source>
        <dbReference type="EMBL" id="MCH7397079.1"/>
    </source>
</evidence>
<accession>A0ABS9UKD1</accession>
<keyword evidence="4 6" id="KW-1133">Transmembrane helix</keyword>
<comment type="subcellular location">
    <subcellularLocation>
        <location evidence="1">Membrane</location>
        <topology evidence="1">Multi-pass membrane protein</topology>
    </subcellularLocation>
</comment>
<protein>
    <submittedName>
        <fullName evidence="7">Lysoplasmalogenase</fullName>
    </submittedName>
</protein>
<dbReference type="InterPro" id="IPR012506">
    <property type="entry name" value="TMEM86B-like"/>
</dbReference>
<dbReference type="Proteomes" id="UP001165488">
    <property type="component" value="Unassembled WGS sequence"/>
</dbReference>
<evidence type="ECO:0000256" key="1">
    <source>
        <dbReference type="ARBA" id="ARBA00004141"/>
    </source>
</evidence>
<feature type="transmembrane region" description="Helical" evidence="6">
    <location>
        <begin position="56"/>
        <end position="76"/>
    </location>
</feature>
<feature type="transmembrane region" description="Helical" evidence="6">
    <location>
        <begin position="82"/>
        <end position="104"/>
    </location>
</feature>
<evidence type="ECO:0000256" key="5">
    <source>
        <dbReference type="ARBA" id="ARBA00023136"/>
    </source>
</evidence>
<keyword evidence="5 6" id="KW-0472">Membrane</keyword>
<keyword evidence="3 6" id="KW-0812">Transmembrane</keyword>
<dbReference type="EMBL" id="JAKZGS010000002">
    <property type="protein sequence ID" value="MCH7397079.1"/>
    <property type="molecule type" value="Genomic_DNA"/>
</dbReference>
<organism evidence="7 8">
    <name type="scientific">Belliella calami</name>
    <dbReference type="NCBI Taxonomy" id="2923436"/>
    <lineage>
        <taxon>Bacteria</taxon>
        <taxon>Pseudomonadati</taxon>
        <taxon>Bacteroidota</taxon>
        <taxon>Cytophagia</taxon>
        <taxon>Cytophagales</taxon>
        <taxon>Cyclobacteriaceae</taxon>
        <taxon>Belliella</taxon>
    </lineage>
</organism>
<keyword evidence="8" id="KW-1185">Reference proteome</keyword>
<comment type="similarity">
    <text evidence="2">Belongs to the TMEM86 family.</text>
</comment>
<feature type="transmembrane region" description="Helical" evidence="6">
    <location>
        <begin position="201"/>
        <end position="224"/>
    </location>
</feature>
<name>A0ABS9UKD1_9BACT</name>
<evidence type="ECO:0000256" key="4">
    <source>
        <dbReference type="ARBA" id="ARBA00022989"/>
    </source>
</evidence>
<feature type="transmembrane region" description="Helical" evidence="6">
    <location>
        <begin position="143"/>
        <end position="162"/>
    </location>
</feature>
<evidence type="ECO:0000256" key="3">
    <source>
        <dbReference type="ARBA" id="ARBA00022692"/>
    </source>
</evidence>
<dbReference type="RefSeq" id="WP_241273586.1">
    <property type="nucleotide sequence ID" value="NZ_JAKZGS010000002.1"/>
</dbReference>
<feature type="transmembrane region" description="Helical" evidence="6">
    <location>
        <begin position="116"/>
        <end position="137"/>
    </location>
</feature>
<dbReference type="Pfam" id="PF07947">
    <property type="entry name" value="YhhN"/>
    <property type="match status" value="1"/>
</dbReference>
<feature type="transmembrane region" description="Helical" evidence="6">
    <location>
        <begin position="174"/>
        <end position="195"/>
    </location>
</feature>
<feature type="transmembrane region" description="Helical" evidence="6">
    <location>
        <begin position="30"/>
        <end position="49"/>
    </location>
</feature>